<dbReference type="RefSeq" id="WP_040200482.1">
    <property type="nucleotide sequence ID" value="NZ_CP010311.1"/>
</dbReference>
<sequence>MSWPKLKLESLAAKEPYSFVGGPFGSKLTTRDYVESGIPVIRGSNMNNGRYLDMTDFVFVTESKVREDLSSNLAKPGDLVFTQRGTLGQVAIIPSDGIADRYVVSQSQMKLTVDEDKADRLFLYYFFSSREATERIMSFVSSSGVPHINLTVLRNFEVPVPPPENQRNIARVLSTYDDLIENNRRRIQLLEQAARLLYKEWFVHLRFPGHEHTPIIDGVPEGWEKKPLSEIADITMGQSPKSIFYNKDGNGLPFHQGVTNFGVRFPSHETYCTVQSRIGEPGDILFSVRAPVGRINITPDKIVIGRGLAAIRSNCDLQNYLFYALKSHFFKEDMIGGGAIFAAITKKDLHGVELMQPTDRIAAMFMEHVLPIDLQIANLQQTIEKLAKARDLLLPKLMNGEVAV</sequence>
<dbReference type="EMBL" id="CP010311">
    <property type="protein sequence ID" value="AJF06729.1"/>
    <property type="molecule type" value="Genomic_DNA"/>
</dbReference>
<dbReference type="InterPro" id="IPR052021">
    <property type="entry name" value="Type-I_RS_S_subunit"/>
</dbReference>
<dbReference type="Pfam" id="PF01420">
    <property type="entry name" value="Methylase_S"/>
    <property type="match status" value="2"/>
</dbReference>
<dbReference type="PANTHER" id="PTHR30408:SF12">
    <property type="entry name" value="TYPE I RESTRICTION ENZYME MJAVIII SPECIFICITY SUBUNIT"/>
    <property type="match status" value="1"/>
</dbReference>
<dbReference type="REBASE" id="101699">
    <property type="entry name" value="S.GsuRed1VI"/>
</dbReference>
<evidence type="ECO:0000313" key="6">
    <source>
        <dbReference type="Proteomes" id="UP000035036"/>
    </source>
</evidence>
<dbReference type="InterPro" id="IPR044946">
    <property type="entry name" value="Restrct_endonuc_typeI_TRD_sf"/>
</dbReference>
<dbReference type="OrthoDB" id="5363772at2"/>
<dbReference type="STRING" id="483547.GSUB_09515"/>
<dbReference type="InterPro" id="IPR000055">
    <property type="entry name" value="Restrct_endonuc_typeI_TRD"/>
</dbReference>
<evidence type="ECO:0000313" key="5">
    <source>
        <dbReference type="EMBL" id="AJF06729.1"/>
    </source>
</evidence>
<reference evidence="5 6" key="1">
    <citation type="journal article" date="2015" name="Genome Announc.">
        <title>Genomes of Geoalkalibacter ferrihydriticus Z-0531T and Geoalkalibacter subterraneus Red1T, Two Haloalkaliphilic Metal-Reducing Deltaproteobacteria.</title>
        <authorList>
            <person name="Badalamenti J.P."/>
            <person name="Krajmalnik-Brown R."/>
            <person name="Torres C.I."/>
            <person name="Bond D.R."/>
        </authorList>
    </citation>
    <scope>NUCLEOTIDE SEQUENCE [LARGE SCALE GENOMIC DNA]</scope>
    <source>
        <strain evidence="5 6">Red1</strain>
    </source>
</reference>
<feature type="domain" description="Type I restriction modification DNA specificity" evidence="4">
    <location>
        <begin position="220"/>
        <end position="358"/>
    </location>
</feature>
<gene>
    <name evidence="5" type="ORF">GSUB_09515</name>
</gene>
<dbReference type="GO" id="GO:0003677">
    <property type="term" value="F:DNA binding"/>
    <property type="evidence" value="ECO:0007669"/>
    <property type="project" value="UniProtKB-KW"/>
</dbReference>
<dbReference type="AlphaFoldDB" id="A0A0B5FPY1"/>
<evidence type="ECO:0000256" key="3">
    <source>
        <dbReference type="ARBA" id="ARBA00023125"/>
    </source>
</evidence>
<dbReference type="CDD" id="cd17495">
    <property type="entry name" value="RMtype1_S_Cep9333ORF4827P-TRD2-CR2_like"/>
    <property type="match status" value="1"/>
</dbReference>
<evidence type="ECO:0000256" key="2">
    <source>
        <dbReference type="ARBA" id="ARBA00022747"/>
    </source>
</evidence>
<dbReference type="SUPFAM" id="SSF116734">
    <property type="entry name" value="DNA methylase specificity domain"/>
    <property type="match status" value="2"/>
</dbReference>
<keyword evidence="2" id="KW-0680">Restriction system</keyword>
<dbReference type="PANTHER" id="PTHR30408">
    <property type="entry name" value="TYPE-1 RESTRICTION ENZYME ECOKI SPECIFICITY PROTEIN"/>
    <property type="match status" value="1"/>
</dbReference>
<proteinExistence type="inferred from homology"/>
<protein>
    <recommendedName>
        <fullName evidence="4">Type I restriction modification DNA specificity domain-containing protein</fullName>
    </recommendedName>
</protein>
<dbReference type="HOGENOM" id="CLU_021095_2_1_7"/>
<evidence type="ECO:0000259" key="4">
    <source>
        <dbReference type="Pfam" id="PF01420"/>
    </source>
</evidence>
<dbReference type="Gene3D" id="3.90.220.20">
    <property type="entry name" value="DNA methylase specificity domains"/>
    <property type="match status" value="2"/>
</dbReference>
<dbReference type="GO" id="GO:0009307">
    <property type="term" value="P:DNA restriction-modification system"/>
    <property type="evidence" value="ECO:0007669"/>
    <property type="project" value="UniProtKB-KW"/>
</dbReference>
<organism evidence="5 6">
    <name type="scientific">Geoalkalibacter subterraneus</name>
    <dbReference type="NCBI Taxonomy" id="483547"/>
    <lineage>
        <taxon>Bacteria</taxon>
        <taxon>Pseudomonadati</taxon>
        <taxon>Thermodesulfobacteriota</taxon>
        <taxon>Desulfuromonadia</taxon>
        <taxon>Desulfuromonadales</taxon>
        <taxon>Geoalkalibacteraceae</taxon>
        <taxon>Geoalkalibacter</taxon>
    </lineage>
</organism>
<accession>A0A0B5FPY1</accession>
<keyword evidence="6" id="KW-1185">Reference proteome</keyword>
<evidence type="ECO:0000256" key="1">
    <source>
        <dbReference type="ARBA" id="ARBA00010923"/>
    </source>
</evidence>
<feature type="domain" description="Type I restriction modification DNA specificity" evidence="4">
    <location>
        <begin position="35"/>
        <end position="192"/>
    </location>
</feature>
<dbReference type="KEGG" id="gsb:GSUB_09515"/>
<comment type="similarity">
    <text evidence="1">Belongs to the type-I restriction system S methylase family.</text>
</comment>
<name>A0A0B5FPY1_9BACT</name>
<dbReference type="Proteomes" id="UP000035036">
    <property type="component" value="Chromosome"/>
</dbReference>
<keyword evidence="3" id="KW-0238">DNA-binding</keyword>